<dbReference type="GO" id="GO:0008270">
    <property type="term" value="F:zinc ion binding"/>
    <property type="evidence" value="ECO:0007669"/>
    <property type="project" value="UniProtKB-KW"/>
</dbReference>
<dbReference type="PANTHER" id="PTHR45969">
    <property type="entry name" value="RING ZINC FINGER PROTEIN-RELATED"/>
    <property type="match status" value="1"/>
</dbReference>
<reference evidence="6 7" key="1">
    <citation type="journal article" date="2018" name="MBio">
        <title>Comparative Genomics Reveals the Core Gene Toolbox for the Fungus-Insect Symbiosis.</title>
        <authorList>
            <person name="Wang Y."/>
            <person name="Stata M."/>
            <person name="Wang W."/>
            <person name="Stajich J.E."/>
            <person name="White M.M."/>
            <person name="Moncalvo J.M."/>
        </authorList>
    </citation>
    <scope>NUCLEOTIDE SEQUENCE [LARGE SCALE GENOMIC DNA]</scope>
    <source>
        <strain evidence="6 7">AUS-126-30</strain>
    </source>
</reference>
<dbReference type="GO" id="GO:0061630">
    <property type="term" value="F:ubiquitin protein ligase activity"/>
    <property type="evidence" value="ECO:0007669"/>
    <property type="project" value="TreeGrafter"/>
</dbReference>
<organism evidence="6 7">
    <name type="scientific">Smittium angustum</name>
    <dbReference type="NCBI Taxonomy" id="133377"/>
    <lineage>
        <taxon>Eukaryota</taxon>
        <taxon>Fungi</taxon>
        <taxon>Fungi incertae sedis</taxon>
        <taxon>Zoopagomycota</taxon>
        <taxon>Kickxellomycotina</taxon>
        <taxon>Harpellomycetes</taxon>
        <taxon>Harpellales</taxon>
        <taxon>Legeriomycetaceae</taxon>
        <taxon>Smittium</taxon>
    </lineage>
</organism>
<gene>
    <name evidence="6" type="ORF">BB558_006499</name>
</gene>
<keyword evidence="1" id="KW-0479">Metal-binding</keyword>
<dbReference type="SMART" id="SM00184">
    <property type="entry name" value="RING"/>
    <property type="match status" value="1"/>
</dbReference>
<comment type="caution">
    <text evidence="6">The sequence shown here is derived from an EMBL/GenBank/DDBJ whole genome shotgun (WGS) entry which is preliminary data.</text>
</comment>
<evidence type="ECO:0000256" key="3">
    <source>
        <dbReference type="ARBA" id="ARBA00022833"/>
    </source>
</evidence>
<keyword evidence="2 4" id="KW-0863">Zinc-finger</keyword>
<dbReference type="InterPro" id="IPR013083">
    <property type="entry name" value="Znf_RING/FYVE/PHD"/>
</dbReference>
<dbReference type="PANTHER" id="PTHR45969:SF81">
    <property type="entry name" value="OS08G0157400 PROTEIN"/>
    <property type="match status" value="1"/>
</dbReference>
<feature type="domain" description="RING-type" evidence="5">
    <location>
        <begin position="88"/>
        <end position="129"/>
    </location>
</feature>
<keyword evidence="3" id="KW-0862">Zinc</keyword>
<sequence>MGLFNCFSGSRKNIEKYSKELDYIFPRITLEQIVLYCNSLQNQIPLSQGPPDNLINGISLQEHYLNAKRHYRQMHESKEAKSYNYLNCSICTNSIEPQDTIRILYCRHVFHSRCVDKRTRNSQRNCPRCLQKLNLHPIIPIKSEIEPNSNPYLIKVRFLQRSLYPKGQPPSIFKFTTEPSGESTTTLNHAKFEPNNTGFWDGNENRPYRDGFPKCHTCAWLLYCRGDSFLKYLINNIFLPNQPHGYHFYGEYSNNSKGKNRGGGGDYPSYGGYEFINQTF</sequence>
<dbReference type="EMBL" id="MBFU01000808">
    <property type="protein sequence ID" value="PVZ97539.1"/>
    <property type="molecule type" value="Genomic_DNA"/>
</dbReference>
<keyword evidence="7" id="KW-1185">Reference proteome</keyword>
<dbReference type="Gene3D" id="3.30.40.10">
    <property type="entry name" value="Zinc/RING finger domain, C3HC4 (zinc finger)"/>
    <property type="match status" value="1"/>
</dbReference>
<evidence type="ECO:0000256" key="2">
    <source>
        <dbReference type="ARBA" id="ARBA00022771"/>
    </source>
</evidence>
<dbReference type="GO" id="GO:0016567">
    <property type="term" value="P:protein ubiquitination"/>
    <property type="evidence" value="ECO:0007669"/>
    <property type="project" value="TreeGrafter"/>
</dbReference>
<dbReference type="AlphaFoldDB" id="A0A2U1IXK2"/>
<dbReference type="Pfam" id="PF17123">
    <property type="entry name" value="zf-RING_11"/>
    <property type="match status" value="1"/>
</dbReference>
<evidence type="ECO:0000259" key="5">
    <source>
        <dbReference type="PROSITE" id="PS50089"/>
    </source>
</evidence>
<accession>A0A2U1IXK2</accession>
<protein>
    <recommendedName>
        <fullName evidence="5">RING-type domain-containing protein</fullName>
    </recommendedName>
</protein>
<evidence type="ECO:0000256" key="4">
    <source>
        <dbReference type="PROSITE-ProRule" id="PRU00175"/>
    </source>
</evidence>
<dbReference type="InterPro" id="IPR001841">
    <property type="entry name" value="Znf_RING"/>
</dbReference>
<dbReference type="SUPFAM" id="SSF57850">
    <property type="entry name" value="RING/U-box"/>
    <property type="match status" value="1"/>
</dbReference>
<proteinExistence type="predicted"/>
<evidence type="ECO:0000313" key="7">
    <source>
        <dbReference type="Proteomes" id="UP000245591"/>
    </source>
</evidence>
<evidence type="ECO:0000256" key="1">
    <source>
        <dbReference type="ARBA" id="ARBA00022723"/>
    </source>
</evidence>
<dbReference type="Proteomes" id="UP000245591">
    <property type="component" value="Unassembled WGS sequence"/>
</dbReference>
<dbReference type="PROSITE" id="PS50089">
    <property type="entry name" value="ZF_RING_2"/>
    <property type="match status" value="1"/>
</dbReference>
<name>A0A2U1IXK2_SMIAN</name>
<evidence type="ECO:0000313" key="6">
    <source>
        <dbReference type="EMBL" id="PVZ97539.1"/>
    </source>
</evidence>